<dbReference type="InterPro" id="IPR028994">
    <property type="entry name" value="Integrin_alpha_N"/>
</dbReference>
<dbReference type="InterPro" id="IPR022385">
    <property type="entry name" value="Rhs_assc_core"/>
</dbReference>
<dbReference type="InterPro" id="IPR013517">
    <property type="entry name" value="FG-GAP"/>
</dbReference>
<dbReference type="PANTHER" id="PTHR32305:SF15">
    <property type="entry name" value="PROTEIN RHSA-RELATED"/>
    <property type="match status" value="1"/>
</dbReference>
<dbReference type="Gene3D" id="2.180.10.10">
    <property type="entry name" value="RHS repeat-associated core"/>
    <property type="match status" value="1"/>
</dbReference>
<accession>F8CEN1</accession>
<dbReference type="NCBIfam" id="TIGR03696">
    <property type="entry name" value="Rhs_assc_core"/>
    <property type="match status" value="1"/>
</dbReference>
<dbReference type="Proteomes" id="UP000000488">
    <property type="component" value="Chromosome"/>
</dbReference>
<name>F8CEN1_MYXFH</name>
<dbReference type="InterPro" id="IPR056823">
    <property type="entry name" value="TEN-like_YD-shell"/>
</dbReference>
<dbReference type="SUPFAM" id="SSF53474">
    <property type="entry name" value="alpha/beta-Hydrolases"/>
    <property type="match status" value="1"/>
</dbReference>
<organism evidence="4 5">
    <name type="scientific">Myxococcus fulvus (strain ATCC BAA-855 / HW-1)</name>
    <dbReference type="NCBI Taxonomy" id="483219"/>
    <lineage>
        <taxon>Bacteria</taxon>
        <taxon>Pseudomonadati</taxon>
        <taxon>Myxococcota</taxon>
        <taxon>Myxococcia</taxon>
        <taxon>Myxococcales</taxon>
        <taxon>Cystobacterineae</taxon>
        <taxon>Myxococcaceae</taxon>
        <taxon>Myxococcus</taxon>
    </lineage>
</organism>
<dbReference type="InterPro" id="IPR050708">
    <property type="entry name" value="T6SS_VgrG/RHS"/>
</dbReference>
<evidence type="ECO:0000259" key="3">
    <source>
        <dbReference type="Pfam" id="PF25023"/>
    </source>
</evidence>
<dbReference type="HOGENOM" id="CLU_238038_0_0_7"/>
<dbReference type="SUPFAM" id="SSF69318">
    <property type="entry name" value="Integrin alpha N-terminal domain"/>
    <property type="match status" value="1"/>
</dbReference>
<dbReference type="STRING" id="483219.LILAB_21010"/>
<evidence type="ECO:0000256" key="1">
    <source>
        <dbReference type="ARBA" id="ARBA00022729"/>
    </source>
</evidence>
<gene>
    <name evidence="4" type="ordered locus">LILAB_21010</name>
</gene>
<dbReference type="KEGG" id="mfu:LILAB_21010"/>
<proteinExistence type="predicted"/>
<dbReference type="InterPro" id="IPR029058">
    <property type="entry name" value="AB_hydrolase_fold"/>
</dbReference>
<feature type="domain" description="Teneurin-like YD-shell" evidence="3">
    <location>
        <begin position="1325"/>
        <end position="1577"/>
    </location>
</feature>
<dbReference type="EMBL" id="CP002830">
    <property type="protein sequence ID" value="AEI66102.1"/>
    <property type="molecule type" value="Genomic_DNA"/>
</dbReference>
<dbReference type="Pfam" id="PF13517">
    <property type="entry name" value="FG-GAP_3"/>
    <property type="match status" value="1"/>
</dbReference>
<dbReference type="Pfam" id="PF25023">
    <property type="entry name" value="TEN_YD-shell"/>
    <property type="match status" value="1"/>
</dbReference>
<sequence length="1803" mass="197997">MGTFFPTYAVDNGLSEWGAGWQNALSFTRWRVKGSPDYLTDELAGPWGRFVPGDDGYWYPSGLDSTIRLEHLGDTLIAYPPDGSRWKFGGDHRIVTSRGTWSWFLEEVATATGRKTRFDYEANASGRMFLKMVSYGGVGDDFQHRVLLEYEPLPRPFRDFRSGQELTLDRRVAAVISQTKHAGTGSFEERWRHEPTWQEEELGPSFYLQSVVQLFASGQTAPPATYTYQLAAERLSVASLERVPKLDALFTSFSSDALQPNRGTLLDINEDGRIDIEHHAGNTLLVQGDDGFIYEPLPPRPPDTVLACRGPQSSYNLPRNLAQLRADGEYQVVSLQPSSLRTQTTLTVCSRLGQSLANQTLPGDWELGANVKLVDINKDHQPDLVRVSSGEYRILPNISTGSTYAFGAPIQGALRPTISPNASWLHDFNGDGVPDIVSRYSGGIMVWFGLGNTSFLQNGQAFEIRTLSGLSLTNLSDFQLNFIDINRDGLTDILLTRISSPATVLAVNTGPRFQEVSVPALASVGMTFSRPVIADFSGSGNVEVSYTRFEQFVTRAYRVSLDTPGTGLMRTANDGKGTVLHFEYEQSTATPGARQRQPLVAAMEVASSGHDTVRFTYSHLEPTLHTQGKFLVGFNKVTRTTNTQAHDIEFLNADDFSGLRTTEVRQDPLTVGVHAFEQWVYEDAPFHGVYRKRLKENLRGWASDTAGQLASMEKTEYLTYAMEVCPSTVKQTNEHGTLLIEKSRATIPGFGPALHCVDETIRHTGTHVDPTLDFRHEVQIARNAVGLATDVYSITPSQTLTLQHVTYSPDYMVSEISMPGRGTTHFAYDPGTHILRQITTPDGVVTQVMQRHPVSDTILSLEKDRGAQQYTRHFRYDGLERLQKEWDDLAGSETQPKQTYSYQYATGVAPASIFMSSLVDEQDGVAQDSVLYSTAAGEKVTEATRIPEGWVFDGLVERKASVAETRTFMRPSMPSTENVLALDYAALFANGQPVDFTRNSSLGHAVATARSFHAGVEQQVATALHLEAGQIHRTAWENGTHRTQVTLDSSQRIVAREDEANVRHEYRYDALGRIRQVELPDGSNHQAHFDGHGRVSLMIREGVANIEYAYDTLTGLPVLKRFSSPTGVVQRQVTFTHDSVGRLESETHADFVGSAPLVYRYYHDGTSPEHPTLRTTLGLVSTVQGEGYTKRLEHRADGKVSRRIIQLDGWHTVEWMYSYASNGAVRTETMKLWSPQGPLQSSNTKTWNWNAYGQLSELHLDGQPLAILDYNENGLPTTVAFSTGGSASLGYDPLTREVISLSQVGLNWSASTSLRLNARGLMSRESFSLGGTLLQRKYAHSPQGFLVSAVDSQHAYHYGFDDSGLPTFIEEQGARRNFSRQGNTLTVGGTSHVFDDLGRIVSKGDLSLVYGPNGQVATATSPQGQWAYLYDETGQRLLKLEAGSPIAGYLDGGVYLDATGLTEPFRYGGQLVGLIKNGLFQMVATDLRGSIVADTDGTARWVSPFGNRSTHPDVAAALDYTQNGYDADLGVIRMGMRDYDPTLNLFLTPDPLYLEDLERCSDKPVECNLYGYARNAPLNLVDPSGLDTVVLHGGGLGRAYGVTLLASSMRALLPGVRTVIPDKIHGDGFIEKDPTRAQAFATNHVHVDQAQKNLVGFSLGGDAAIFAAAAAGPEGAQGVKWNNVIVFGARVDRIMDNLEAAAKNSEHLIIVNLIDDKYPGFAGENSHFGDRRAESLADQIIRRYGSMEDFSKKFPNVTLGSAVGDHGGAANRASSVSSVLSAFGASRELTGKHTMTLPATETP</sequence>
<evidence type="ECO:0000313" key="5">
    <source>
        <dbReference type="Proteomes" id="UP000000488"/>
    </source>
</evidence>
<dbReference type="PANTHER" id="PTHR32305">
    <property type="match status" value="1"/>
</dbReference>
<evidence type="ECO:0000256" key="2">
    <source>
        <dbReference type="ARBA" id="ARBA00022737"/>
    </source>
</evidence>
<keyword evidence="1" id="KW-0732">Signal</keyword>
<dbReference type="eggNOG" id="COG3209">
    <property type="taxonomic scope" value="Bacteria"/>
</dbReference>
<dbReference type="Gene3D" id="2.130.10.130">
    <property type="entry name" value="Integrin alpha, N-terminal"/>
    <property type="match status" value="1"/>
</dbReference>
<reference evidence="4 5" key="1">
    <citation type="journal article" date="2011" name="J. Bacteriol.">
        <title>Genome sequence of the halotolerant marine bacterium Myxococcus fulvus HW-1.</title>
        <authorList>
            <person name="Li Z.F."/>
            <person name="Li X."/>
            <person name="Liu H."/>
            <person name="Liu X."/>
            <person name="Han K."/>
            <person name="Wu Z.H."/>
            <person name="Hu W."/>
            <person name="Li F.F."/>
            <person name="Li Y.Z."/>
        </authorList>
    </citation>
    <scope>NUCLEOTIDE SEQUENCE [LARGE SCALE GENOMIC DNA]</scope>
    <source>
        <strain evidence="5">ATCC BAA-855 / HW-1</strain>
    </source>
</reference>
<protein>
    <recommendedName>
        <fullName evidence="3">Teneurin-like YD-shell domain-containing protein</fullName>
    </recommendedName>
</protein>
<evidence type="ECO:0000313" key="4">
    <source>
        <dbReference type="EMBL" id="AEI66102.1"/>
    </source>
</evidence>
<keyword evidence="2" id="KW-0677">Repeat</keyword>